<comment type="subcellular location">
    <subcellularLocation>
        <location evidence="9">Cytoplasm</location>
    </subcellularLocation>
</comment>
<feature type="site" description="Discriminates between blocked and unblocked aminoacyl-tRNA" evidence="9">
    <location>
        <position position="9"/>
    </location>
</feature>
<evidence type="ECO:0000256" key="1">
    <source>
        <dbReference type="ARBA" id="ARBA00013260"/>
    </source>
</evidence>
<evidence type="ECO:0000313" key="12">
    <source>
        <dbReference type="EMBL" id="AGK99281.1"/>
    </source>
</evidence>
<dbReference type="GO" id="GO:0005737">
    <property type="term" value="C:cytoplasm"/>
    <property type="evidence" value="ECO:0007669"/>
    <property type="project" value="UniProtKB-SubCell"/>
</dbReference>
<dbReference type="Gene3D" id="3.40.50.1470">
    <property type="entry name" value="Peptidyl-tRNA hydrolase"/>
    <property type="match status" value="1"/>
</dbReference>
<evidence type="ECO:0000256" key="9">
    <source>
        <dbReference type="HAMAP-Rule" id="MF_00083"/>
    </source>
</evidence>
<sequence length="187" mass="20963">MYLIVGLGNPGKEYEKTRHNVGFDILDLMCDKYNINMNRTKFKGVYGEGKIEQEKVIFLKPTTFMNLSGESVKEVCDFYKIQSENVIIIYDDISLDVGRMRIRKSGSAGGHNGIKNIIFNLSTEVFPRIKVGVGISKGDLISHVLGRFNQDDRVEVEKVFSAVIDAVDCIITKGICEAMNNFNGLKV</sequence>
<feature type="active site" description="Proton acceptor" evidence="9">
    <location>
        <position position="19"/>
    </location>
</feature>
<keyword evidence="13" id="KW-1185">Reference proteome</keyword>
<feature type="site" description="Stabilizes the basic form of H active site to accept a proton" evidence="9">
    <location>
        <position position="91"/>
    </location>
</feature>
<evidence type="ECO:0000313" key="13">
    <source>
        <dbReference type="Proteomes" id="UP000013523"/>
    </source>
</evidence>
<keyword evidence="2 9" id="KW-0963">Cytoplasm</keyword>
<gene>
    <name evidence="9" type="primary">pth</name>
    <name evidence="12" type="ORF">Clopa_4588</name>
</gene>
<dbReference type="STRING" id="86416.Clopa_4588"/>
<protein>
    <recommendedName>
        <fullName evidence="8 9">Peptidyl-tRNA hydrolase</fullName>
        <shortName evidence="9">Pth</shortName>
        <ecNumber evidence="1 9">3.1.1.29</ecNumber>
    </recommendedName>
</protein>
<evidence type="ECO:0000256" key="5">
    <source>
        <dbReference type="ARBA" id="ARBA00022884"/>
    </source>
</evidence>
<comment type="similarity">
    <text evidence="6 9 11">Belongs to the PTH family.</text>
</comment>
<dbReference type="Proteomes" id="UP000013523">
    <property type="component" value="Chromosome"/>
</dbReference>
<evidence type="ECO:0000256" key="11">
    <source>
        <dbReference type="RuleBase" id="RU004320"/>
    </source>
</evidence>
<dbReference type="EMBL" id="CP003261">
    <property type="protein sequence ID" value="AGK99281.1"/>
    <property type="molecule type" value="Genomic_DNA"/>
</dbReference>
<dbReference type="NCBIfam" id="TIGR00447">
    <property type="entry name" value="pth"/>
    <property type="match status" value="1"/>
</dbReference>
<keyword evidence="4 9" id="KW-0378">Hydrolase</keyword>
<dbReference type="AlphaFoldDB" id="R4KC59"/>
<evidence type="ECO:0000256" key="7">
    <source>
        <dbReference type="ARBA" id="ARBA00048707"/>
    </source>
</evidence>
<keyword evidence="3 9" id="KW-0820">tRNA-binding</keyword>
<keyword evidence="5 9" id="KW-0694">RNA-binding</keyword>
<dbReference type="PATRIC" id="fig|86416.3.peg.4581"/>
<dbReference type="RefSeq" id="WP_015617550.1">
    <property type="nucleotide sequence ID" value="NC_021182.1"/>
</dbReference>
<dbReference type="eggNOG" id="COG0193">
    <property type="taxonomic scope" value="Bacteria"/>
</dbReference>
<organism evidence="12 13">
    <name type="scientific">Clostridium pasteurianum BC1</name>
    <dbReference type="NCBI Taxonomy" id="86416"/>
    <lineage>
        <taxon>Bacteria</taxon>
        <taxon>Bacillati</taxon>
        <taxon>Bacillota</taxon>
        <taxon>Clostridia</taxon>
        <taxon>Eubacteriales</taxon>
        <taxon>Clostridiaceae</taxon>
        <taxon>Clostridium</taxon>
    </lineage>
</organism>
<dbReference type="CDD" id="cd00462">
    <property type="entry name" value="PTH"/>
    <property type="match status" value="1"/>
</dbReference>
<reference evidence="12 13" key="1">
    <citation type="submission" date="2012-01" db="EMBL/GenBank/DDBJ databases">
        <title>Complete sequence of chromosome of Clostridium pasteurianum BC1.</title>
        <authorList>
            <consortium name="US DOE Joint Genome Institute"/>
            <person name="Lucas S."/>
            <person name="Han J."/>
            <person name="Lapidus A."/>
            <person name="Cheng J.-F."/>
            <person name="Goodwin L."/>
            <person name="Pitluck S."/>
            <person name="Peters L."/>
            <person name="Mikhailova N."/>
            <person name="Teshima H."/>
            <person name="Detter J.C."/>
            <person name="Han C."/>
            <person name="Tapia R."/>
            <person name="Land M."/>
            <person name="Hauser L."/>
            <person name="Kyrpides N."/>
            <person name="Ivanova N."/>
            <person name="Pagani I."/>
            <person name="Dunn J."/>
            <person name="Taghavi S."/>
            <person name="Francis A."/>
            <person name="van der Lelie D."/>
            <person name="Woyke T."/>
        </authorList>
    </citation>
    <scope>NUCLEOTIDE SEQUENCE [LARGE SCALE GENOMIC DNA]</scope>
    <source>
        <strain evidence="12 13">BC1</strain>
    </source>
</reference>
<comment type="function">
    <text evidence="9">Hydrolyzes ribosome-free peptidyl-tRNAs (with 1 or more amino acids incorporated), which drop off the ribosome during protein synthesis, or as a result of ribosome stalling.</text>
</comment>
<dbReference type="GO" id="GO:0000049">
    <property type="term" value="F:tRNA binding"/>
    <property type="evidence" value="ECO:0007669"/>
    <property type="project" value="UniProtKB-UniRule"/>
</dbReference>
<comment type="catalytic activity">
    <reaction evidence="7 9 10">
        <text>an N-acyl-L-alpha-aminoacyl-tRNA + H2O = an N-acyl-L-amino acid + a tRNA + H(+)</text>
        <dbReference type="Rhea" id="RHEA:54448"/>
        <dbReference type="Rhea" id="RHEA-COMP:10123"/>
        <dbReference type="Rhea" id="RHEA-COMP:13883"/>
        <dbReference type="ChEBI" id="CHEBI:15377"/>
        <dbReference type="ChEBI" id="CHEBI:15378"/>
        <dbReference type="ChEBI" id="CHEBI:59874"/>
        <dbReference type="ChEBI" id="CHEBI:78442"/>
        <dbReference type="ChEBI" id="CHEBI:138191"/>
        <dbReference type="EC" id="3.1.1.29"/>
    </reaction>
</comment>
<feature type="binding site" evidence="9">
    <location>
        <position position="66"/>
    </location>
    <ligand>
        <name>tRNA</name>
        <dbReference type="ChEBI" id="CHEBI:17843"/>
    </ligand>
</feature>
<evidence type="ECO:0000256" key="10">
    <source>
        <dbReference type="RuleBase" id="RU000673"/>
    </source>
</evidence>
<evidence type="ECO:0000256" key="8">
    <source>
        <dbReference type="ARBA" id="ARBA00050038"/>
    </source>
</evidence>
<feature type="binding site" evidence="9">
    <location>
        <position position="64"/>
    </location>
    <ligand>
        <name>tRNA</name>
        <dbReference type="ChEBI" id="CHEBI:17843"/>
    </ligand>
</feature>
<dbReference type="InterPro" id="IPR036416">
    <property type="entry name" value="Pept_tRNA_hydro_sf"/>
</dbReference>
<dbReference type="GO" id="GO:0006515">
    <property type="term" value="P:protein quality control for misfolded or incompletely synthesized proteins"/>
    <property type="evidence" value="ECO:0007669"/>
    <property type="project" value="UniProtKB-UniRule"/>
</dbReference>
<dbReference type="PROSITE" id="PS01196">
    <property type="entry name" value="PEPT_TRNA_HYDROL_2"/>
    <property type="match status" value="1"/>
</dbReference>
<dbReference type="Pfam" id="PF01195">
    <property type="entry name" value="Pept_tRNA_hydro"/>
    <property type="match status" value="1"/>
</dbReference>
<feature type="binding site" evidence="9">
    <location>
        <position position="14"/>
    </location>
    <ligand>
        <name>tRNA</name>
        <dbReference type="ChEBI" id="CHEBI:17843"/>
    </ligand>
</feature>
<evidence type="ECO:0000256" key="3">
    <source>
        <dbReference type="ARBA" id="ARBA00022555"/>
    </source>
</evidence>
<evidence type="ECO:0000256" key="6">
    <source>
        <dbReference type="ARBA" id="ARBA00038063"/>
    </source>
</evidence>
<accession>R4KC59</accession>
<proteinExistence type="inferred from homology"/>
<dbReference type="KEGG" id="cpas:Clopa_4588"/>
<evidence type="ECO:0000256" key="4">
    <source>
        <dbReference type="ARBA" id="ARBA00022801"/>
    </source>
</evidence>
<dbReference type="InterPro" id="IPR001328">
    <property type="entry name" value="Pept_tRNA_hydro"/>
</dbReference>
<dbReference type="OrthoDB" id="9800507at2"/>
<feature type="binding site" evidence="9">
    <location>
        <position position="112"/>
    </location>
    <ligand>
        <name>tRNA</name>
        <dbReference type="ChEBI" id="CHEBI:17843"/>
    </ligand>
</feature>
<dbReference type="HAMAP" id="MF_00083">
    <property type="entry name" value="Pept_tRNA_hydro_bact"/>
    <property type="match status" value="1"/>
</dbReference>
<dbReference type="HOGENOM" id="CLU_062456_4_1_9"/>
<dbReference type="FunFam" id="3.40.50.1470:FF:000001">
    <property type="entry name" value="Peptidyl-tRNA hydrolase"/>
    <property type="match status" value="1"/>
</dbReference>
<dbReference type="GO" id="GO:0072344">
    <property type="term" value="P:rescue of stalled ribosome"/>
    <property type="evidence" value="ECO:0007669"/>
    <property type="project" value="UniProtKB-UniRule"/>
</dbReference>
<dbReference type="PROSITE" id="PS01195">
    <property type="entry name" value="PEPT_TRNA_HYDROL_1"/>
    <property type="match status" value="1"/>
</dbReference>
<dbReference type="PANTHER" id="PTHR17224:SF1">
    <property type="entry name" value="PEPTIDYL-TRNA HYDROLASE"/>
    <property type="match status" value="1"/>
</dbReference>
<comment type="subunit">
    <text evidence="9">Monomer.</text>
</comment>
<dbReference type="InterPro" id="IPR018171">
    <property type="entry name" value="Pept_tRNA_hydro_CS"/>
</dbReference>
<comment type="function">
    <text evidence="9">Catalyzes the release of premature peptidyl moieties from peptidyl-tRNA molecules trapped in stalled 50S ribosomal subunits, and thus maintains levels of free tRNAs and 50S ribosomes.</text>
</comment>
<dbReference type="EC" id="3.1.1.29" evidence="1 9"/>
<dbReference type="SUPFAM" id="SSF53178">
    <property type="entry name" value="Peptidyl-tRNA hydrolase-like"/>
    <property type="match status" value="1"/>
</dbReference>
<name>R4KC59_CLOPA</name>
<dbReference type="GO" id="GO:0004045">
    <property type="term" value="F:peptidyl-tRNA hydrolase activity"/>
    <property type="evidence" value="ECO:0007669"/>
    <property type="project" value="UniProtKB-UniRule"/>
</dbReference>
<evidence type="ECO:0000256" key="2">
    <source>
        <dbReference type="ARBA" id="ARBA00022490"/>
    </source>
</evidence>
<dbReference type="PANTHER" id="PTHR17224">
    <property type="entry name" value="PEPTIDYL-TRNA HYDROLASE"/>
    <property type="match status" value="1"/>
</dbReference>